<feature type="transmembrane region" description="Helical" evidence="4">
    <location>
        <begin position="120"/>
        <end position="139"/>
    </location>
</feature>
<evidence type="ECO:0000256" key="3">
    <source>
        <dbReference type="ARBA" id="ARBA00022927"/>
    </source>
</evidence>
<reference evidence="6" key="1">
    <citation type="journal article" date="2023" name="Proc. Natl. Acad. Sci. U.S.A.">
        <title>Genomic and structural basis for evolution of tropane alkaloid biosynthesis.</title>
        <authorList>
            <person name="Wanga Y.-J."/>
            <person name="Taina T."/>
            <person name="Yua J.-Y."/>
            <person name="Lia J."/>
            <person name="Xua B."/>
            <person name="Chenc J."/>
            <person name="D'Auriad J.C."/>
            <person name="Huanga J.-P."/>
            <person name="Huanga S.-X."/>
        </authorList>
    </citation>
    <scope>NUCLEOTIDE SEQUENCE [LARGE SCALE GENOMIC DNA]</scope>
    <source>
        <strain evidence="6">cv. KIB-2019</strain>
    </source>
</reference>
<keyword evidence="6" id="KW-1185">Reference proteome</keyword>
<name>A0A9Q1RDE7_9SOLA</name>
<proteinExistence type="inferred from homology"/>
<dbReference type="GO" id="GO:0015031">
    <property type="term" value="P:protein transport"/>
    <property type="evidence" value="ECO:0007669"/>
    <property type="project" value="UniProtKB-KW"/>
</dbReference>
<dbReference type="InterPro" id="IPR011989">
    <property type="entry name" value="ARM-like"/>
</dbReference>
<protein>
    <submittedName>
        <fullName evidence="5">Uncharacterized protein</fullName>
    </submittedName>
</protein>
<evidence type="ECO:0000256" key="2">
    <source>
        <dbReference type="ARBA" id="ARBA00022448"/>
    </source>
</evidence>
<dbReference type="SUPFAM" id="SSF48371">
    <property type="entry name" value="ARM repeat"/>
    <property type="match status" value="1"/>
</dbReference>
<dbReference type="Gene3D" id="1.25.10.10">
    <property type="entry name" value="Leucine-rich Repeat Variant"/>
    <property type="match status" value="2"/>
</dbReference>
<comment type="caution">
    <text evidence="5">The sequence shown here is derived from an EMBL/GenBank/DDBJ whole genome shotgun (WGS) entry which is preliminary data.</text>
</comment>
<evidence type="ECO:0000256" key="1">
    <source>
        <dbReference type="ARBA" id="ARBA00010394"/>
    </source>
</evidence>
<dbReference type="Proteomes" id="UP001152561">
    <property type="component" value="Unassembled WGS sequence"/>
</dbReference>
<organism evidence="5 6">
    <name type="scientific">Anisodus acutangulus</name>
    <dbReference type="NCBI Taxonomy" id="402998"/>
    <lineage>
        <taxon>Eukaryota</taxon>
        <taxon>Viridiplantae</taxon>
        <taxon>Streptophyta</taxon>
        <taxon>Embryophyta</taxon>
        <taxon>Tracheophyta</taxon>
        <taxon>Spermatophyta</taxon>
        <taxon>Magnoliopsida</taxon>
        <taxon>eudicotyledons</taxon>
        <taxon>Gunneridae</taxon>
        <taxon>Pentapetalae</taxon>
        <taxon>asterids</taxon>
        <taxon>lamiids</taxon>
        <taxon>Solanales</taxon>
        <taxon>Solanaceae</taxon>
        <taxon>Solanoideae</taxon>
        <taxon>Hyoscyameae</taxon>
        <taxon>Anisodus</taxon>
    </lineage>
</organism>
<keyword evidence="4" id="KW-0812">Transmembrane</keyword>
<keyword evidence="4" id="KW-1133">Transmembrane helix</keyword>
<evidence type="ECO:0000313" key="6">
    <source>
        <dbReference type="Proteomes" id="UP001152561"/>
    </source>
</evidence>
<evidence type="ECO:0000256" key="4">
    <source>
        <dbReference type="SAM" id="Phobius"/>
    </source>
</evidence>
<evidence type="ECO:0000313" key="5">
    <source>
        <dbReference type="EMBL" id="KAJ8549917.1"/>
    </source>
</evidence>
<dbReference type="EMBL" id="JAJAGQ010000011">
    <property type="protein sequence ID" value="KAJ8549917.1"/>
    <property type="molecule type" value="Genomic_DNA"/>
</dbReference>
<dbReference type="InterPro" id="IPR016024">
    <property type="entry name" value="ARM-type_fold"/>
</dbReference>
<dbReference type="AlphaFoldDB" id="A0A9Q1RDE7"/>
<keyword evidence="4" id="KW-0472">Membrane</keyword>
<keyword evidence="2" id="KW-0813">Transport</keyword>
<sequence>MKRPRAPSDMKTRKDAISARRGQLDIILQYDDDQLEGYHKLMAADVSSRDGEVQLKATKELGRLFSDDGDIPFTAIIKSGVASQVVKFLDAGHSEQLQLEAATALIVCRGIHLWLLRLSWHLGILLVAIMIAVIMFFSMRTKENDELSMQSSTAWTLLMFYKDKLQPAFELVKPALTALRTLVYSNDEEVLINACTFLQASVLFSIHACPSCNWTLFSVRAS</sequence>
<dbReference type="PANTHER" id="PTHR23316">
    <property type="entry name" value="IMPORTIN ALPHA"/>
    <property type="match status" value="1"/>
</dbReference>
<accession>A0A9Q1RDE7</accession>
<gene>
    <name evidence="5" type="ORF">K7X08_033624</name>
</gene>
<keyword evidence="3" id="KW-0653">Protein transport</keyword>
<comment type="similarity">
    <text evidence="1">Belongs to the importin alpha family.</text>
</comment>